<keyword evidence="2" id="KW-1185">Reference proteome</keyword>
<dbReference type="Gene3D" id="3.40.50.620">
    <property type="entry name" value="HUPs"/>
    <property type="match status" value="1"/>
</dbReference>
<dbReference type="AlphaFoldDB" id="A0AAN9LBE3"/>
<gene>
    <name evidence="1" type="ORF">VNO77_25381</name>
</gene>
<dbReference type="PANTHER" id="PTHR47382:SF3">
    <property type="entry name" value="ADENINE NUCLEOTIDE ALPHA HYDROLASES-LIKE SUPERFAMILY PROTEIN"/>
    <property type="match status" value="1"/>
</dbReference>
<dbReference type="EMBL" id="JAYMYQ010000005">
    <property type="protein sequence ID" value="KAK7331164.1"/>
    <property type="molecule type" value="Genomic_DNA"/>
</dbReference>
<evidence type="ECO:0000313" key="1">
    <source>
        <dbReference type="EMBL" id="KAK7331164.1"/>
    </source>
</evidence>
<sequence length="302" mass="34015">MPETLTETLQCLHHSDEGVSVEDKYGYGSSSVSEIIEEDNSSHLHLNHAPMLSIHEHEEEQDIVYVAVGKGQSSVEALSWTLNNLPSPSTFLYLIHVFPEIKHVPNPLGVGMIPKDQVSPEQVENYMAQERGKRRELLYKFLQSCTASKVKVDTILIESDLIAKAIIDLIPILQIRKLVVGANKSQLRKLRSRKGNGIADQILQNVPESCNVSIVCEGKEVNEQITRAIDNDTSISQKHLQDASVSCILCSSTTEKEQTLEQNMIYFADLHSRRRHYTKTEQVHKYPSAEDFPWILADNLLS</sequence>
<dbReference type="PANTHER" id="PTHR47382">
    <property type="entry name" value="U-BOX DOMAIN-CONTAINING PROTEIN 52-LIKE"/>
    <property type="match status" value="1"/>
</dbReference>
<proteinExistence type="predicted"/>
<comment type="caution">
    <text evidence="1">The sequence shown here is derived from an EMBL/GenBank/DDBJ whole genome shotgun (WGS) entry which is preliminary data.</text>
</comment>
<dbReference type="Proteomes" id="UP001367508">
    <property type="component" value="Unassembled WGS sequence"/>
</dbReference>
<dbReference type="CDD" id="cd01989">
    <property type="entry name" value="USP_STK_Ubox_N"/>
    <property type="match status" value="1"/>
</dbReference>
<accession>A0AAN9LBE3</accession>
<dbReference type="InterPro" id="IPR014729">
    <property type="entry name" value="Rossmann-like_a/b/a_fold"/>
</dbReference>
<reference evidence="1 2" key="1">
    <citation type="submission" date="2024-01" db="EMBL/GenBank/DDBJ databases">
        <title>The genomes of 5 underutilized Papilionoideae crops provide insights into root nodulation and disease resistanc.</title>
        <authorList>
            <person name="Jiang F."/>
        </authorList>
    </citation>
    <scope>NUCLEOTIDE SEQUENCE [LARGE SCALE GENOMIC DNA]</scope>
    <source>
        <strain evidence="1">LVBAO_FW01</strain>
        <tissue evidence="1">Leaves</tissue>
    </source>
</reference>
<organism evidence="1 2">
    <name type="scientific">Canavalia gladiata</name>
    <name type="common">Sword bean</name>
    <name type="synonym">Dolichos gladiatus</name>
    <dbReference type="NCBI Taxonomy" id="3824"/>
    <lineage>
        <taxon>Eukaryota</taxon>
        <taxon>Viridiplantae</taxon>
        <taxon>Streptophyta</taxon>
        <taxon>Embryophyta</taxon>
        <taxon>Tracheophyta</taxon>
        <taxon>Spermatophyta</taxon>
        <taxon>Magnoliopsida</taxon>
        <taxon>eudicotyledons</taxon>
        <taxon>Gunneridae</taxon>
        <taxon>Pentapetalae</taxon>
        <taxon>rosids</taxon>
        <taxon>fabids</taxon>
        <taxon>Fabales</taxon>
        <taxon>Fabaceae</taxon>
        <taxon>Papilionoideae</taxon>
        <taxon>50 kb inversion clade</taxon>
        <taxon>NPAAA clade</taxon>
        <taxon>indigoferoid/millettioid clade</taxon>
        <taxon>Phaseoleae</taxon>
        <taxon>Canavalia</taxon>
    </lineage>
</organism>
<protein>
    <submittedName>
        <fullName evidence="1">Uncharacterized protein</fullName>
    </submittedName>
</protein>
<dbReference type="SUPFAM" id="SSF52402">
    <property type="entry name" value="Adenine nucleotide alpha hydrolases-like"/>
    <property type="match status" value="1"/>
</dbReference>
<evidence type="ECO:0000313" key="2">
    <source>
        <dbReference type="Proteomes" id="UP001367508"/>
    </source>
</evidence>
<name>A0AAN9LBE3_CANGL</name>